<evidence type="ECO:0000313" key="2">
    <source>
        <dbReference type="EMBL" id="RWT23352.1"/>
    </source>
</evidence>
<keyword evidence="1" id="KW-0812">Transmembrane</keyword>
<proteinExistence type="predicted"/>
<feature type="transmembrane region" description="Helical" evidence="1">
    <location>
        <begin position="199"/>
        <end position="217"/>
    </location>
</feature>
<keyword evidence="1" id="KW-1133">Transmembrane helix</keyword>
<reference evidence="2 3" key="1">
    <citation type="submission" date="2018-06" db="EMBL/GenBank/DDBJ databases">
        <title>Carbapenemase-producing Enterobacteriaceae present in wastewater treatment plant effluent and nearby surface waters in the US.</title>
        <authorList>
            <person name="Mathys D.A."/>
            <person name="Mollenkopf D.F."/>
            <person name="Feicht S.M."/>
            <person name="Adams R.J."/>
            <person name="Albers A.L."/>
            <person name="Stuever D.M."/>
            <person name="Daniels J.B."/>
            <person name="Wittum T.E."/>
        </authorList>
    </citation>
    <scope>NUCLEOTIDE SEQUENCE [LARGE SCALE GENOMIC DNA]</scope>
    <source>
        <strain evidence="2 3">GEO_47_Down_B</strain>
    </source>
</reference>
<comment type="caution">
    <text evidence="2">The sequence shown here is derived from an EMBL/GenBank/DDBJ whole genome shotgun (WGS) entry which is preliminary data.</text>
</comment>
<dbReference type="AlphaFoldDB" id="A0A443VPA3"/>
<dbReference type="NCBIfam" id="TIGR03747">
    <property type="entry name" value="conj_TIGR03747"/>
    <property type="match status" value="1"/>
</dbReference>
<name>A0A443VPA3_RAOPL</name>
<evidence type="ECO:0000313" key="3">
    <source>
        <dbReference type="Proteomes" id="UP000288843"/>
    </source>
</evidence>
<accession>A0A443VPA3</accession>
<feature type="transmembrane region" description="Helical" evidence="1">
    <location>
        <begin position="134"/>
        <end position="153"/>
    </location>
</feature>
<dbReference type="EMBL" id="QKOX01000008">
    <property type="protein sequence ID" value="RWT23352.1"/>
    <property type="molecule type" value="Genomic_DNA"/>
</dbReference>
<dbReference type="RefSeq" id="WP_128319657.1">
    <property type="nucleotide sequence ID" value="NZ_QKOX01000008.1"/>
</dbReference>
<gene>
    <name evidence="2" type="ORF">DN603_09645</name>
</gene>
<dbReference type="Pfam" id="PF14348">
    <property type="entry name" value="DtrJ-like"/>
    <property type="match status" value="1"/>
</dbReference>
<feature type="transmembrane region" description="Helical" evidence="1">
    <location>
        <begin position="29"/>
        <end position="52"/>
    </location>
</feature>
<keyword evidence="1" id="KW-0472">Membrane</keyword>
<dbReference type="Proteomes" id="UP000288843">
    <property type="component" value="Unassembled WGS sequence"/>
</dbReference>
<feature type="transmembrane region" description="Helical" evidence="1">
    <location>
        <begin position="159"/>
        <end position="179"/>
    </location>
</feature>
<sequence>MSDPAATAQRQQNRQQGLIAGIITLPFRFFGVLCGSLLLCIVIECVGMHLFWPEQGWRHAEGMLDYELAQFSGHFTRSALIQEPGRTAHWLVEQAYEWTFVKTGLLEWMRTAANHASAPSHGAARDFRYYISQAYVWVESYLIAAAFTTLVFIVRLMVLVLTLPLFLMAAFVGLVDGLVRRDIRRFGAGRESGFIYHRAKASLMPLAVLPWVIYLALPVSISPLLILLPSAMLLGLAMDIAAGSFKKYL</sequence>
<dbReference type="InterPro" id="IPR022266">
    <property type="entry name" value="DtrJ-like"/>
</dbReference>
<protein>
    <submittedName>
        <fullName evidence="2">TIGR03747 family integrating conjugative element membrane protein</fullName>
    </submittedName>
</protein>
<evidence type="ECO:0000256" key="1">
    <source>
        <dbReference type="SAM" id="Phobius"/>
    </source>
</evidence>
<organism evidence="2 3">
    <name type="scientific">Raoultella planticola</name>
    <name type="common">Klebsiella planticola</name>
    <dbReference type="NCBI Taxonomy" id="575"/>
    <lineage>
        <taxon>Bacteria</taxon>
        <taxon>Pseudomonadati</taxon>
        <taxon>Pseudomonadota</taxon>
        <taxon>Gammaproteobacteria</taxon>
        <taxon>Enterobacterales</taxon>
        <taxon>Enterobacteriaceae</taxon>
        <taxon>Klebsiella/Raoultella group</taxon>
        <taxon>Raoultella</taxon>
    </lineage>
</organism>